<accession>A0ACC2SEK2</accession>
<evidence type="ECO:0000313" key="2">
    <source>
        <dbReference type="Proteomes" id="UP001165960"/>
    </source>
</evidence>
<keyword evidence="2" id="KW-1185">Reference proteome</keyword>
<proteinExistence type="predicted"/>
<name>A0ACC2SEK2_9FUNG</name>
<organism evidence="1 2">
    <name type="scientific">Entomophthora muscae</name>
    <dbReference type="NCBI Taxonomy" id="34485"/>
    <lineage>
        <taxon>Eukaryota</taxon>
        <taxon>Fungi</taxon>
        <taxon>Fungi incertae sedis</taxon>
        <taxon>Zoopagomycota</taxon>
        <taxon>Entomophthoromycotina</taxon>
        <taxon>Entomophthoromycetes</taxon>
        <taxon>Entomophthorales</taxon>
        <taxon>Entomophthoraceae</taxon>
        <taxon>Entomophthora</taxon>
    </lineage>
</organism>
<evidence type="ECO:0000313" key="1">
    <source>
        <dbReference type="EMBL" id="KAJ9060704.1"/>
    </source>
</evidence>
<comment type="caution">
    <text evidence="1">The sequence shown here is derived from an EMBL/GenBank/DDBJ whole genome shotgun (WGS) entry which is preliminary data.</text>
</comment>
<reference evidence="1" key="1">
    <citation type="submission" date="2022-04" db="EMBL/GenBank/DDBJ databases">
        <title>Genome of the entomopathogenic fungus Entomophthora muscae.</title>
        <authorList>
            <person name="Elya C."/>
            <person name="Lovett B.R."/>
            <person name="Lee E."/>
            <person name="Macias A.M."/>
            <person name="Hajek A.E."/>
            <person name="De Bivort B.L."/>
            <person name="Kasson M.T."/>
            <person name="De Fine Licht H.H."/>
            <person name="Stajich J.E."/>
        </authorList>
    </citation>
    <scope>NUCLEOTIDE SEQUENCE</scope>
    <source>
        <strain evidence="1">Berkeley</strain>
    </source>
</reference>
<sequence length="239" mass="25543">MREALAELNSLELLITPTEASSFSSTKLNSGIYESLSDIPPLMGIQIPDSNISFRLEKEVLEYVDSVTSEPSSSVEPSQPVSPCFKLPPATTFKSLLAGDTADFLGSIGKAAVPKVDETLSMASFTSQASFGRSHEGLGTSIPAALSLDSSKIGHGHRFIIKEANGQETCTHCHQQLSEFLDSTYAMACEDCGFLCHKRCAAYTPLDCEAQSPAMKALASLFSSQLFFLNVENTPSATG</sequence>
<dbReference type="Proteomes" id="UP001165960">
    <property type="component" value="Unassembled WGS sequence"/>
</dbReference>
<protein>
    <submittedName>
        <fullName evidence="1">Uncharacterized protein</fullName>
    </submittedName>
</protein>
<gene>
    <name evidence="1" type="ORF">DSO57_1028151</name>
</gene>
<dbReference type="EMBL" id="QTSX02005147">
    <property type="protein sequence ID" value="KAJ9060704.1"/>
    <property type="molecule type" value="Genomic_DNA"/>
</dbReference>